<name>A0A067JPH7_JATCU</name>
<evidence type="ECO:0000256" key="2">
    <source>
        <dbReference type="ARBA" id="ARBA00022737"/>
    </source>
</evidence>
<dbReference type="EMBL" id="KK915542">
    <property type="protein sequence ID" value="KDP21920.1"/>
    <property type="molecule type" value="Genomic_DNA"/>
</dbReference>
<comment type="similarity">
    <text evidence="1">Belongs to the PPR family. P subfamily.</text>
</comment>
<evidence type="ECO:0000256" key="3">
    <source>
        <dbReference type="PROSITE-ProRule" id="PRU00708"/>
    </source>
</evidence>
<proteinExistence type="inferred from homology"/>
<dbReference type="PANTHER" id="PTHR45717:SF28">
    <property type="entry name" value="PENTACOTRIPEPTIDE-REPEAT REGION OF PRORP DOMAIN-CONTAINING PROTEIN"/>
    <property type="match status" value="1"/>
</dbReference>
<evidence type="ECO:0000256" key="1">
    <source>
        <dbReference type="ARBA" id="ARBA00007626"/>
    </source>
</evidence>
<evidence type="ECO:0008006" key="6">
    <source>
        <dbReference type="Google" id="ProtNLM"/>
    </source>
</evidence>
<protein>
    <recommendedName>
        <fullName evidence="6">Pentacotripeptide-repeat region of PRORP domain-containing protein</fullName>
    </recommendedName>
</protein>
<keyword evidence="5" id="KW-1185">Reference proteome</keyword>
<keyword evidence="2" id="KW-0677">Repeat</keyword>
<evidence type="ECO:0000313" key="5">
    <source>
        <dbReference type="Proteomes" id="UP000027138"/>
    </source>
</evidence>
<feature type="repeat" description="PPR" evidence="3">
    <location>
        <begin position="43"/>
        <end position="77"/>
    </location>
</feature>
<reference evidence="4 5" key="1">
    <citation type="journal article" date="2014" name="PLoS ONE">
        <title>Global Analysis of Gene Expression Profiles in Physic Nut (Jatropha curcas L.) Seedlings Exposed to Salt Stress.</title>
        <authorList>
            <person name="Zhang L."/>
            <person name="Zhang C."/>
            <person name="Wu P."/>
            <person name="Chen Y."/>
            <person name="Li M."/>
            <person name="Jiang H."/>
            <person name="Wu G."/>
        </authorList>
    </citation>
    <scope>NUCLEOTIDE SEQUENCE [LARGE SCALE GENOMIC DNA]</scope>
    <source>
        <strain evidence="5">cv. GZQX0401</strain>
        <tissue evidence="4">Young leaves</tissue>
    </source>
</reference>
<dbReference type="OrthoDB" id="1890565at2759"/>
<evidence type="ECO:0000313" key="4">
    <source>
        <dbReference type="EMBL" id="KDP21920.1"/>
    </source>
</evidence>
<sequence length="273" mass="31615">MADKRYIPLTSIDIALRLDLISKVYGIEEAEKYFNNIPQKFKVLKVYGALLNCYARAESIEKAEAVMQKMRDLGFCSRMSLTYNTILNLYYRTGNFEKLDALVHEMEEYGISHDKFTTGIRLSAYAAVSDIEGMEKIITEMESGTKIAFDWSSYSAAATGYRKAGLLDKALEMLKKSERLITSERRNTTYEILITQYAAIGKKDEVLRIWELYKKNKKVYNKGYVSVINSVLRFDDIETAEKIFEEWECLNLVYDIRIPNFLVRTYSRKGLLC</sequence>
<dbReference type="PROSITE" id="PS51375">
    <property type="entry name" value="PPR"/>
    <property type="match status" value="2"/>
</dbReference>
<accession>A0A067JPH7</accession>
<dbReference type="Pfam" id="PF13041">
    <property type="entry name" value="PPR_2"/>
    <property type="match status" value="1"/>
</dbReference>
<feature type="repeat" description="PPR" evidence="3">
    <location>
        <begin position="79"/>
        <end position="113"/>
    </location>
</feature>
<organism evidence="4 5">
    <name type="scientific">Jatropha curcas</name>
    <name type="common">Barbados nut</name>
    <dbReference type="NCBI Taxonomy" id="180498"/>
    <lineage>
        <taxon>Eukaryota</taxon>
        <taxon>Viridiplantae</taxon>
        <taxon>Streptophyta</taxon>
        <taxon>Embryophyta</taxon>
        <taxon>Tracheophyta</taxon>
        <taxon>Spermatophyta</taxon>
        <taxon>Magnoliopsida</taxon>
        <taxon>eudicotyledons</taxon>
        <taxon>Gunneridae</taxon>
        <taxon>Pentapetalae</taxon>
        <taxon>rosids</taxon>
        <taxon>fabids</taxon>
        <taxon>Malpighiales</taxon>
        <taxon>Euphorbiaceae</taxon>
        <taxon>Crotonoideae</taxon>
        <taxon>Jatropheae</taxon>
        <taxon>Jatropha</taxon>
    </lineage>
</organism>
<dbReference type="InterPro" id="IPR002885">
    <property type="entry name" value="PPR_rpt"/>
</dbReference>
<dbReference type="Gene3D" id="1.25.40.10">
    <property type="entry name" value="Tetratricopeptide repeat domain"/>
    <property type="match status" value="2"/>
</dbReference>
<gene>
    <name evidence="4" type="ORF">JCGZ_03058</name>
</gene>
<dbReference type="GO" id="GO:0003729">
    <property type="term" value="F:mRNA binding"/>
    <property type="evidence" value="ECO:0007669"/>
    <property type="project" value="UniProtKB-ARBA"/>
</dbReference>
<dbReference type="NCBIfam" id="TIGR00756">
    <property type="entry name" value="PPR"/>
    <property type="match status" value="2"/>
</dbReference>
<dbReference type="PANTHER" id="PTHR45717">
    <property type="entry name" value="OS12G0527900 PROTEIN"/>
    <property type="match status" value="1"/>
</dbReference>
<dbReference type="Proteomes" id="UP000027138">
    <property type="component" value="Unassembled WGS sequence"/>
</dbReference>
<dbReference type="GO" id="GO:0005739">
    <property type="term" value="C:mitochondrion"/>
    <property type="evidence" value="ECO:0007669"/>
    <property type="project" value="TreeGrafter"/>
</dbReference>
<dbReference type="InterPro" id="IPR011990">
    <property type="entry name" value="TPR-like_helical_dom_sf"/>
</dbReference>
<dbReference type="AlphaFoldDB" id="A0A067JPH7"/>
<dbReference type="Pfam" id="PF01535">
    <property type="entry name" value="PPR"/>
    <property type="match status" value="2"/>
</dbReference>
<dbReference type="SUPFAM" id="SSF48452">
    <property type="entry name" value="TPR-like"/>
    <property type="match status" value="1"/>
</dbReference>